<sequence length="221" mass="24701">MASKKRKKSDNAQGIYPKNIELAPEVFSEFRRKFARKSAFPNPLVRISDDLKLLIEASRTDDDEEWRAYAAASHGLTAADAADPDVVADANQAWALCRESASFAELEFPPAVVDQRKLFELLEKTLRLGRLLEKLHVRAFEDAVRESNSRKPGQRRAAAITNSAHVEQHDKYQPLVNEAMRANGIKYTPAAEQVARQLGVSAKTVLRHTTNPNTQSAPRPE</sequence>
<gene>
    <name evidence="1" type="ORF">PLANPX_5169</name>
</gene>
<keyword evidence="2" id="KW-1185">Reference proteome</keyword>
<dbReference type="EMBL" id="AP021861">
    <property type="protein sequence ID" value="BBO35557.1"/>
    <property type="molecule type" value="Genomic_DNA"/>
</dbReference>
<proteinExistence type="predicted"/>
<dbReference type="KEGG" id="lpav:PLANPX_5169"/>
<protein>
    <submittedName>
        <fullName evidence="1">Uncharacterized protein</fullName>
    </submittedName>
</protein>
<name>A0A5K7XHU7_9BACT</name>
<organism evidence="1 2">
    <name type="scientific">Lacipirellula parvula</name>
    <dbReference type="NCBI Taxonomy" id="2650471"/>
    <lineage>
        <taxon>Bacteria</taxon>
        <taxon>Pseudomonadati</taxon>
        <taxon>Planctomycetota</taxon>
        <taxon>Planctomycetia</taxon>
        <taxon>Pirellulales</taxon>
        <taxon>Lacipirellulaceae</taxon>
        <taxon>Lacipirellula</taxon>
    </lineage>
</organism>
<evidence type="ECO:0000313" key="2">
    <source>
        <dbReference type="Proteomes" id="UP000326837"/>
    </source>
</evidence>
<reference evidence="2" key="1">
    <citation type="submission" date="2019-10" db="EMBL/GenBank/DDBJ databases">
        <title>Lacipirellula parvula gen. nov., sp. nov., representing a lineage of planctomycetes widespread in freshwater anoxic habitats, and description of the family Lacipirellulaceae.</title>
        <authorList>
            <person name="Dedysh S.N."/>
            <person name="Kulichevskaya I.S."/>
            <person name="Beletsky A.V."/>
            <person name="Rakitin A.L."/>
            <person name="Mardanov A.V."/>
            <person name="Ivanova A.A."/>
            <person name="Saltykova V.X."/>
            <person name="Rijpstra W.I.C."/>
            <person name="Sinninghe Damste J.S."/>
            <person name="Ravin N.V."/>
        </authorList>
    </citation>
    <scope>NUCLEOTIDE SEQUENCE [LARGE SCALE GENOMIC DNA]</scope>
    <source>
        <strain evidence="2">PX69</strain>
    </source>
</reference>
<accession>A0A5K7XHU7</accession>
<dbReference type="AlphaFoldDB" id="A0A5K7XHU7"/>
<dbReference type="Proteomes" id="UP000326837">
    <property type="component" value="Chromosome"/>
</dbReference>
<evidence type="ECO:0000313" key="1">
    <source>
        <dbReference type="EMBL" id="BBO35557.1"/>
    </source>
</evidence>